<keyword evidence="6" id="KW-0175">Coiled coil</keyword>
<feature type="coiled-coil region" evidence="6">
    <location>
        <begin position="204"/>
        <end position="231"/>
    </location>
</feature>
<dbReference type="AlphaFoldDB" id="A0A450SJV1"/>
<dbReference type="GO" id="GO:0006829">
    <property type="term" value="P:zinc ion transport"/>
    <property type="evidence" value="ECO:0007669"/>
    <property type="project" value="UniProtKB-KW"/>
</dbReference>
<dbReference type="EMBL" id="CAADEY010000040">
    <property type="protein sequence ID" value="VFJ53772.1"/>
    <property type="molecule type" value="Genomic_DNA"/>
</dbReference>
<dbReference type="GO" id="GO:0046872">
    <property type="term" value="F:metal ion binding"/>
    <property type="evidence" value="ECO:0007669"/>
    <property type="project" value="InterPro"/>
</dbReference>
<evidence type="ECO:0000256" key="6">
    <source>
        <dbReference type="SAM" id="Coils"/>
    </source>
</evidence>
<protein>
    <recommendedName>
        <fullName evidence="2">High-affinity zinc uptake system protein ZnuA</fullName>
    </recommendedName>
</protein>
<keyword evidence="4 8" id="KW-0732">Signal</keyword>
<dbReference type="Pfam" id="PF01297">
    <property type="entry name" value="ZnuA"/>
    <property type="match status" value="1"/>
</dbReference>
<evidence type="ECO:0000256" key="4">
    <source>
        <dbReference type="ARBA" id="ARBA00022729"/>
    </source>
</evidence>
<reference evidence="10" key="1">
    <citation type="submission" date="2019-02" db="EMBL/GenBank/DDBJ databases">
        <authorList>
            <person name="Gruber-Vodicka R. H."/>
            <person name="Seah K. B. B."/>
        </authorList>
    </citation>
    <scope>NUCLEOTIDE SEQUENCE</scope>
    <source>
        <strain evidence="10">BECK_DK161</strain>
        <strain evidence="9">BECK_DK47</strain>
    </source>
</reference>
<feature type="signal peptide" evidence="8">
    <location>
        <begin position="1"/>
        <end position="39"/>
    </location>
</feature>
<dbReference type="InterPro" id="IPR006127">
    <property type="entry name" value="ZnuA-like"/>
</dbReference>
<feature type="chain" id="PRO_5036113355" description="High-affinity zinc uptake system protein ZnuA" evidence="8">
    <location>
        <begin position="40"/>
        <end position="349"/>
    </location>
</feature>
<evidence type="ECO:0000256" key="3">
    <source>
        <dbReference type="ARBA" id="ARBA00022448"/>
    </source>
</evidence>
<dbReference type="Gene3D" id="3.40.50.1980">
    <property type="entry name" value="Nitrogenase molybdenum iron protein domain"/>
    <property type="match status" value="2"/>
</dbReference>
<keyword evidence="3" id="KW-0813">Transport</keyword>
<evidence type="ECO:0000313" key="10">
    <source>
        <dbReference type="EMBL" id="VFJ53772.1"/>
    </source>
</evidence>
<dbReference type="EMBL" id="CAADEX010000035">
    <property type="protein sequence ID" value="VFJ51928.1"/>
    <property type="molecule type" value="Genomic_DNA"/>
</dbReference>
<evidence type="ECO:0000256" key="7">
    <source>
        <dbReference type="SAM" id="MobiDB-lite"/>
    </source>
</evidence>
<dbReference type="PANTHER" id="PTHR42953:SF3">
    <property type="entry name" value="HIGH-AFFINITY ZINC UPTAKE SYSTEM PROTEIN ZNUA"/>
    <property type="match status" value="1"/>
</dbReference>
<gene>
    <name evidence="9" type="ORF">BECKDK2373B_GA0170837_10359</name>
    <name evidence="10" type="ORF">BECKDK2373C_GA0170839_104030</name>
</gene>
<sequence length="349" mass="38195">MHNEAGEKRPLWHTAVRKRPARAVLAALAMLLATASCWATPAEESPRVVASIPPIHSLVAGVMQGVAAPSLIVRGYGSPHTYRMRPSDAARLHGADLVFWVGSTLETFLEKPLSSLPESARVVPLMETAGLTLLENRQGGPWGHHGAHSHQHGHAYGAADTDGASTTSRDWRRYNPHIWLDPENARQLLGAMARHLAEVDPAHAARYRINAEALSRRVEELADQIEEQLSGLGSIPYLVFHDAYPYLEARYGLRAAGSVTTNPGKLPSVRRIADLRATVARLNIRCIFREPQFDAGFVETTLGDKKVTIGVLDPLGIGEEPGPELWFRIMQTHARVIGDCLSSARPKPE</sequence>
<name>A0A450SJV1_9GAMM</name>
<keyword evidence="5" id="KW-0862">Zinc</keyword>
<dbReference type="PANTHER" id="PTHR42953">
    <property type="entry name" value="HIGH-AFFINITY ZINC UPTAKE SYSTEM PROTEIN ZNUA-RELATED"/>
    <property type="match status" value="1"/>
</dbReference>
<organism evidence="10">
    <name type="scientific">Candidatus Kentrum sp. DK</name>
    <dbReference type="NCBI Taxonomy" id="2126562"/>
    <lineage>
        <taxon>Bacteria</taxon>
        <taxon>Pseudomonadati</taxon>
        <taxon>Pseudomonadota</taxon>
        <taxon>Gammaproteobacteria</taxon>
        <taxon>Candidatus Kentrum</taxon>
    </lineage>
</organism>
<dbReference type="InterPro" id="IPR050492">
    <property type="entry name" value="Bact_metal-bind_prot9"/>
</dbReference>
<accession>A0A450SJV1</accession>
<evidence type="ECO:0000313" key="9">
    <source>
        <dbReference type="EMBL" id="VFJ51928.1"/>
    </source>
</evidence>
<evidence type="ECO:0000256" key="5">
    <source>
        <dbReference type="ARBA" id="ARBA00022906"/>
    </source>
</evidence>
<comment type="similarity">
    <text evidence="1">Belongs to the bacterial solute-binding protein 9 family.</text>
</comment>
<proteinExistence type="inferred from homology"/>
<dbReference type="SUPFAM" id="SSF53807">
    <property type="entry name" value="Helical backbone' metal receptor"/>
    <property type="match status" value="1"/>
</dbReference>
<evidence type="ECO:0000256" key="1">
    <source>
        <dbReference type="ARBA" id="ARBA00011028"/>
    </source>
</evidence>
<keyword evidence="5" id="KW-0864">Zinc transport</keyword>
<evidence type="ECO:0000256" key="2">
    <source>
        <dbReference type="ARBA" id="ARBA00015915"/>
    </source>
</evidence>
<keyword evidence="5" id="KW-0406">Ion transport</keyword>
<feature type="region of interest" description="Disordered" evidence="7">
    <location>
        <begin position="141"/>
        <end position="167"/>
    </location>
</feature>
<evidence type="ECO:0000256" key="8">
    <source>
        <dbReference type="SAM" id="SignalP"/>
    </source>
</evidence>